<organism evidence="2 3">
    <name type="scientific">Thalassiosira oceanica</name>
    <name type="common">Marine diatom</name>
    <dbReference type="NCBI Taxonomy" id="159749"/>
    <lineage>
        <taxon>Eukaryota</taxon>
        <taxon>Sar</taxon>
        <taxon>Stramenopiles</taxon>
        <taxon>Ochrophyta</taxon>
        <taxon>Bacillariophyta</taxon>
        <taxon>Coscinodiscophyceae</taxon>
        <taxon>Thalassiosirophycidae</taxon>
        <taxon>Thalassiosirales</taxon>
        <taxon>Thalassiosiraceae</taxon>
        <taxon>Thalassiosira</taxon>
    </lineage>
</organism>
<evidence type="ECO:0000256" key="1">
    <source>
        <dbReference type="SAM" id="MobiDB-lite"/>
    </source>
</evidence>
<gene>
    <name evidence="2" type="ORF">THAOC_08599</name>
</gene>
<accession>K0T9G4</accession>
<proteinExistence type="predicted"/>
<feature type="compositionally biased region" description="Basic and acidic residues" evidence="1">
    <location>
        <begin position="150"/>
        <end position="159"/>
    </location>
</feature>
<feature type="region of interest" description="Disordered" evidence="1">
    <location>
        <begin position="150"/>
        <end position="177"/>
    </location>
</feature>
<name>K0T9G4_THAOC</name>
<sequence length="177" mass="19669">MTLNLDFDGLTLHTKIPTQKQGVVMEAEVEDVQVANKCFPLVYYLVALTATYYDYDFGYVWIFGYMRAKILWGHGFVAIRLETLQVASTLGTACSAVTQTLAQLVVKSKHFKGLDLDWAGILAPLDSWTATCPALLTAILNTNQQIEEDRTPSWHDNEWRQVGASGPPPTHHVSLGV</sequence>
<evidence type="ECO:0000313" key="2">
    <source>
        <dbReference type="EMBL" id="EJK70076.1"/>
    </source>
</evidence>
<evidence type="ECO:0000313" key="3">
    <source>
        <dbReference type="Proteomes" id="UP000266841"/>
    </source>
</evidence>
<dbReference type="EMBL" id="AGNL01009096">
    <property type="protein sequence ID" value="EJK70076.1"/>
    <property type="molecule type" value="Genomic_DNA"/>
</dbReference>
<feature type="non-terminal residue" evidence="2">
    <location>
        <position position="177"/>
    </location>
</feature>
<dbReference type="AlphaFoldDB" id="K0T9G4"/>
<reference evidence="2 3" key="1">
    <citation type="journal article" date="2012" name="Genome Biol.">
        <title>Genome and low-iron response of an oceanic diatom adapted to chronic iron limitation.</title>
        <authorList>
            <person name="Lommer M."/>
            <person name="Specht M."/>
            <person name="Roy A.S."/>
            <person name="Kraemer L."/>
            <person name="Andreson R."/>
            <person name="Gutowska M.A."/>
            <person name="Wolf J."/>
            <person name="Bergner S.V."/>
            <person name="Schilhabel M.B."/>
            <person name="Klostermeier U.C."/>
            <person name="Beiko R.G."/>
            <person name="Rosenstiel P."/>
            <person name="Hippler M."/>
            <person name="Laroche J."/>
        </authorList>
    </citation>
    <scope>NUCLEOTIDE SEQUENCE [LARGE SCALE GENOMIC DNA]</scope>
    <source>
        <strain evidence="2 3">CCMP1005</strain>
    </source>
</reference>
<comment type="caution">
    <text evidence="2">The sequence shown here is derived from an EMBL/GenBank/DDBJ whole genome shotgun (WGS) entry which is preliminary data.</text>
</comment>
<dbReference type="Proteomes" id="UP000266841">
    <property type="component" value="Unassembled WGS sequence"/>
</dbReference>
<protein>
    <submittedName>
        <fullName evidence="2">Uncharacterized protein</fullName>
    </submittedName>
</protein>
<keyword evidence="3" id="KW-1185">Reference proteome</keyword>